<name>A0ABR1S253_9PEZI</name>
<protein>
    <submittedName>
        <fullName evidence="2">Uncharacterized protein</fullName>
    </submittedName>
</protein>
<dbReference type="Proteomes" id="UP001444661">
    <property type="component" value="Unassembled WGS sequence"/>
</dbReference>
<dbReference type="EMBL" id="JAQQWK010000011">
    <property type="protein sequence ID" value="KAK8023750.1"/>
    <property type="molecule type" value="Genomic_DNA"/>
</dbReference>
<proteinExistence type="predicted"/>
<evidence type="ECO:0000313" key="3">
    <source>
        <dbReference type="Proteomes" id="UP001444661"/>
    </source>
</evidence>
<feature type="compositionally biased region" description="Basic and acidic residues" evidence="1">
    <location>
        <begin position="90"/>
        <end position="99"/>
    </location>
</feature>
<accession>A0ABR1S253</accession>
<keyword evidence="3" id="KW-1185">Reference proteome</keyword>
<reference evidence="2 3" key="1">
    <citation type="submission" date="2023-01" db="EMBL/GenBank/DDBJ databases">
        <title>Analysis of 21 Apiospora genomes using comparative genomics revels a genus with tremendous synthesis potential of carbohydrate active enzymes and secondary metabolites.</title>
        <authorList>
            <person name="Sorensen T."/>
        </authorList>
    </citation>
    <scope>NUCLEOTIDE SEQUENCE [LARGE SCALE GENOMIC DNA]</scope>
    <source>
        <strain evidence="2 3">CBS 33761</strain>
    </source>
</reference>
<evidence type="ECO:0000313" key="2">
    <source>
        <dbReference type="EMBL" id="KAK8023750.1"/>
    </source>
</evidence>
<organism evidence="2 3">
    <name type="scientific">Apiospora rasikravindrae</name>
    <dbReference type="NCBI Taxonomy" id="990691"/>
    <lineage>
        <taxon>Eukaryota</taxon>
        <taxon>Fungi</taxon>
        <taxon>Dikarya</taxon>
        <taxon>Ascomycota</taxon>
        <taxon>Pezizomycotina</taxon>
        <taxon>Sordariomycetes</taxon>
        <taxon>Xylariomycetidae</taxon>
        <taxon>Amphisphaeriales</taxon>
        <taxon>Apiosporaceae</taxon>
        <taxon>Apiospora</taxon>
    </lineage>
</organism>
<feature type="region of interest" description="Disordered" evidence="1">
    <location>
        <begin position="66"/>
        <end position="99"/>
    </location>
</feature>
<evidence type="ECO:0000256" key="1">
    <source>
        <dbReference type="SAM" id="MobiDB-lite"/>
    </source>
</evidence>
<comment type="caution">
    <text evidence="2">The sequence shown here is derived from an EMBL/GenBank/DDBJ whole genome shotgun (WGS) entry which is preliminary data.</text>
</comment>
<sequence>MVTVAVAKVQDARGDSMRPCPWAIKGKRRPVVRQVTRELVPDPLAKDQDMVFVAHRRGVANLEVEPVRKEPKPTGARIGGGRQWPKMRQALRDHPFKRI</sequence>
<gene>
    <name evidence="2" type="ORF">PG993_011816</name>
</gene>